<protein>
    <submittedName>
        <fullName evidence="1">Uncharacterized protein</fullName>
    </submittedName>
</protein>
<proteinExistence type="predicted"/>
<feature type="non-terminal residue" evidence="1">
    <location>
        <position position="159"/>
    </location>
</feature>
<feature type="non-terminal residue" evidence="1">
    <location>
        <position position="1"/>
    </location>
</feature>
<reference evidence="1 2" key="1">
    <citation type="submission" date="2014-04" db="EMBL/GenBank/DDBJ databases">
        <title>Evolutionary Origins and Diversification of the Mycorrhizal Mutualists.</title>
        <authorList>
            <consortium name="DOE Joint Genome Institute"/>
            <consortium name="Mycorrhizal Genomics Consortium"/>
            <person name="Kohler A."/>
            <person name="Kuo A."/>
            <person name="Nagy L.G."/>
            <person name="Floudas D."/>
            <person name="Copeland A."/>
            <person name="Barry K.W."/>
            <person name="Cichocki N."/>
            <person name="Veneault-Fourrey C."/>
            <person name="LaButti K."/>
            <person name="Lindquist E.A."/>
            <person name="Lipzen A."/>
            <person name="Lundell T."/>
            <person name="Morin E."/>
            <person name="Murat C."/>
            <person name="Riley R."/>
            <person name="Ohm R."/>
            <person name="Sun H."/>
            <person name="Tunlid A."/>
            <person name="Henrissat B."/>
            <person name="Grigoriev I.V."/>
            <person name="Hibbett D.S."/>
            <person name="Martin F."/>
        </authorList>
    </citation>
    <scope>NUCLEOTIDE SEQUENCE [LARGE SCALE GENOMIC DNA]</scope>
    <source>
        <strain evidence="1 2">FD-317 M1</strain>
    </source>
</reference>
<evidence type="ECO:0000313" key="1">
    <source>
        <dbReference type="EMBL" id="KIK61940.1"/>
    </source>
</evidence>
<evidence type="ECO:0000313" key="2">
    <source>
        <dbReference type="Proteomes" id="UP000053593"/>
    </source>
</evidence>
<dbReference type="HOGENOM" id="CLU_1664887_0_0_1"/>
<sequence length="159" mass="18237">ESGVDLTRYLCDEFNRIRQDHGPAMVHVSENWPGEGIVRQLVRRACGQFIYAATIILNITVPEDHDSPYPDLDVLYLQILSVCKQKELLLDVLAHLLNKSHPVGKVRMLLFGLHSVLYIPDKDSEDITVRHSSFVDFLTDKKRSGSYYLNKSLSEDMRH</sequence>
<gene>
    <name evidence="1" type="ORF">GYMLUDRAFT_115183</name>
</gene>
<dbReference type="Proteomes" id="UP000053593">
    <property type="component" value="Unassembled WGS sequence"/>
</dbReference>
<dbReference type="EMBL" id="KN834769">
    <property type="protein sequence ID" value="KIK61940.1"/>
    <property type="molecule type" value="Genomic_DNA"/>
</dbReference>
<accession>A0A0D0BDW9</accession>
<name>A0A0D0BDW9_9AGAR</name>
<organism evidence="1 2">
    <name type="scientific">Collybiopsis luxurians FD-317 M1</name>
    <dbReference type="NCBI Taxonomy" id="944289"/>
    <lineage>
        <taxon>Eukaryota</taxon>
        <taxon>Fungi</taxon>
        <taxon>Dikarya</taxon>
        <taxon>Basidiomycota</taxon>
        <taxon>Agaricomycotina</taxon>
        <taxon>Agaricomycetes</taxon>
        <taxon>Agaricomycetidae</taxon>
        <taxon>Agaricales</taxon>
        <taxon>Marasmiineae</taxon>
        <taxon>Omphalotaceae</taxon>
        <taxon>Collybiopsis</taxon>
        <taxon>Collybiopsis luxurians</taxon>
    </lineage>
</organism>
<dbReference type="AlphaFoldDB" id="A0A0D0BDW9"/>
<keyword evidence="2" id="KW-1185">Reference proteome</keyword>
<dbReference type="OrthoDB" id="3262196at2759"/>